<dbReference type="RefSeq" id="WP_242378959.1">
    <property type="nucleotide sequence ID" value="NZ_JAKRKC020000003.1"/>
</dbReference>
<comment type="caution">
    <text evidence="1">The sequence shown here is derived from an EMBL/GenBank/DDBJ whole genome shotgun (WGS) entry which is preliminary data.</text>
</comment>
<sequence>MTRGFAYGRWFLAGLALALVAAVWVSGAVTPRLRVDRDGIPGTDVIRDAFGRPEALRLTVTRVVVNDGWLPLTVTGVAVPRDDAYELESAGAPGRLPETVGPGSSLTLEVTLSVVDCPAVAERGVTLVVEAETWLGPTEAELPAAPEERQRLPCG</sequence>
<evidence type="ECO:0000313" key="2">
    <source>
        <dbReference type="Proteomes" id="UP001317259"/>
    </source>
</evidence>
<reference evidence="1 2" key="1">
    <citation type="submission" date="2022-04" db="EMBL/GenBank/DDBJ databases">
        <title>Genome draft of Actinomadura sp. ATCC 31491.</title>
        <authorList>
            <person name="Shi X."/>
            <person name="Du Y."/>
        </authorList>
    </citation>
    <scope>NUCLEOTIDE SEQUENCE [LARGE SCALE GENOMIC DNA]</scope>
    <source>
        <strain evidence="1 2">ATCC 31491</strain>
    </source>
</reference>
<name>A0ABT0G9X7_9ACTN</name>
<organism evidence="1 2">
    <name type="scientific">Actinomadura luzonensis</name>
    <dbReference type="NCBI Taxonomy" id="2805427"/>
    <lineage>
        <taxon>Bacteria</taxon>
        <taxon>Bacillati</taxon>
        <taxon>Actinomycetota</taxon>
        <taxon>Actinomycetes</taxon>
        <taxon>Streptosporangiales</taxon>
        <taxon>Thermomonosporaceae</taxon>
        <taxon>Actinomadura</taxon>
    </lineage>
</organism>
<keyword evidence="2" id="KW-1185">Reference proteome</keyword>
<protein>
    <submittedName>
        <fullName evidence="1">Uncharacterized protein</fullName>
    </submittedName>
</protein>
<proteinExistence type="predicted"/>
<dbReference type="Proteomes" id="UP001317259">
    <property type="component" value="Unassembled WGS sequence"/>
</dbReference>
<accession>A0ABT0G9X7</accession>
<dbReference type="EMBL" id="JAKRKC020000003">
    <property type="protein sequence ID" value="MCK2221391.1"/>
    <property type="molecule type" value="Genomic_DNA"/>
</dbReference>
<evidence type="ECO:0000313" key="1">
    <source>
        <dbReference type="EMBL" id="MCK2221391.1"/>
    </source>
</evidence>
<gene>
    <name evidence="1" type="ORF">MF672_047450</name>
</gene>